<dbReference type="SUPFAM" id="SSF56059">
    <property type="entry name" value="Glutathione synthetase ATP-binding domain-like"/>
    <property type="match status" value="1"/>
</dbReference>
<gene>
    <name evidence="4" type="ORF">GCM10009789_17810</name>
</gene>
<protein>
    <recommendedName>
        <fullName evidence="6">Pyruvate, water dikinase</fullName>
    </recommendedName>
</protein>
<sequence length="521" mass="55092">MLIRLTHATVENAGAKAAVLGKLAAADFPVPPGFVIPLDAYVAATASLELSDVLAEHASAAPADHGRALADHGRAELAERGRAEFAERGRAELAERGSAELAERGRAELADHGSRVLADHGSDEVRRLVRAQPFPAELLTELAEALTELGDAPVAVRSSATTEDTADASAAGQHDTYLGVQGLAAVADRVQACWSSLWTHRAITYRQTHHAPQSRTDGDRSTERGPAMAVIVQRQVDAEVAGVLFSSGRDSVVEASWGLGESVVQGLVTPDLFTVSDDGQMEHQLGSKQTRIDRDADGTTTITTEVPPHHRERLCLTERQLHELDELGRAVVARLGAPQDIEFALDSTGLWLLQARPITAPLPPVRLPPQADQPTRQTDQPTRQADQPTRQMDQPIGQADQPTMQADGLAGLAGPKVLQGVGGSAGVLSGVARVVEGPGDFGRVGVGEILVCRYTDPSWTPLFGMIGGVVTETGGRLSHAAIVARERRIPAVLGVPSVMKTVRDGQEITIDGSAGTVELAR</sequence>
<evidence type="ECO:0000259" key="2">
    <source>
        <dbReference type="Pfam" id="PF00391"/>
    </source>
</evidence>
<dbReference type="EMBL" id="BAAAOS010000017">
    <property type="protein sequence ID" value="GAA1564736.1"/>
    <property type="molecule type" value="Genomic_DNA"/>
</dbReference>
<dbReference type="InterPro" id="IPR036637">
    <property type="entry name" value="Phosphohistidine_dom_sf"/>
</dbReference>
<evidence type="ECO:0000259" key="3">
    <source>
        <dbReference type="Pfam" id="PF01326"/>
    </source>
</evidence>
<dbReference type="InterPro" id="IPR002192">
    <property type="entry name" value="PPDK_AMP/ATP-bd"/>
</dbReference>
<feature type="domain" description="PEP-utilising enzyme mobile" evidence="2">
    <location>
        <begin position="447"/>
        <end position="515"/>
    </location>
</feature>
<dbReference type="Proteomes" id="UP001500393">
    <property type="component" value="Unassembled WGS sequence"/>
</dbReference>
<reference evidence="4 5" key="1">
    <citation type="journal article" date="2019" name="Int. J. Syst. Evol. Microbiol.">
        <title>The Global Catalogue of Microorganisms (GCM) 10K type strain sequencing project: providing services to taxonomists for standard genome sequencing and annotation.</title>
        <authorList>
            <consortium name="The Broad Institute Genomics Platform"/>
            <consortium name="The Broad Institute Genome Sequencing Center for Infectious Disease"/>
            <person name="Wu L."/>
            <person name="Ma J."/>
        </authorList>
    </citation>
    <scope>NUCLEOTIDE SEQUENCE [LARGE SCALE GENOMIC DNA]</scope>
    <source>
        <strain evidence="4 5">JCM 14969</strain>
    </source>
</reference>
<dbReference type="Pfam" id="PF00391">
    <property type="entry name" value="PEP-utilizers"/>
    <property type="match status" value="1"/>
</dbReference>
<dbReference type="SUPFAM" id="SSF52009">
    <property type="entry name" value="Phosphohistidine domain"/>
    <property type="match status" value="1"/>
</dbReference>
<dbReference type="PANTHER" id="PTHR43615">
    <property type="entry name" value="PHOSPHOENOLPYRUVATE SYNTHASE-RELATED"/>
    <property type="match status" value="1"/>
</dbReference>
<evidence type="ECO:0008006" key="6">
    <source>
        <dbReference type="Google" id="ProtNLM"/>
    </source>
</evidence>
<dbReference type="RefSeq" id="WP_344211747.1">
    <property type="nucleotide sequence ID" value="NZ_BAAAOS010000017.1"/>
</dbReference>
<evidence type="ECO:0000313" key="5">
    <source>
        <dbReference type="Proteomes" id="UP001500393"/>
    </source>
</evidence>
<evidence type="ECO:0000313" key="4">
    <source>
        <dbReference type="EMBL" id="GAA1564736.1"/>
    </source>
</evidence>
<keyword evidence="5" id="KW-1185">Reference proteome</keyword>
<feature type="compositionally biased region" description="Low complexity" evidence="1">
    <location>
        <begin position="368"/>
        <end position="389"/>
    </location>
</feature>
<comment type="caution">
    <text evidence="4">The sequence shown here is derived from an EMBL/GenBank/DDBJ whole genome shotgun (WGS) entry which is preliminary data.</text>
</comment>
<dbReference type="Pfam" id="PF01326">
    <property type="entry name" value="PPDK_N"/>
    <property type="match status" value="1"/>
</dbReference>
<dbReference type="InterPro" id="IPR008279">
    <property type="entry name" value="PEP-util_enz_mobile_dom"/>
</dbReference>
<dbReference type="Gene3D" id="3.30.470.20">
    <property type="entry name" value="ATP-grasp fold, B domain"/>
    <property type="match status" value="1"/>
</dbReference>
<name>A0ABN2CUY9_9ACTN</name>
<dbReference type="PANTHER" id="PTHR43615:SF1">
    <property type="entry name" value="PPDK_N DOMAIN-CONTAINING PROTEIN"/>
    <property type="match status" value="1"/>
</dbReference>
<accession>A0ABN2CUY9</accession>
<feature type="domain" description="Pyruvate phosphate dikinase AMP/ATP-binding" evidence="3">
    <location>
        <begin position="11"/>
        <end position="359"/>
    </location>
</feature>
<dbReference type="Gene3D" id="3.30.1490.20">
    <property type="entry name" value="ATP-grasp fold, A domain"/>
    <property type="match status" value="1"/>
</dbReference>
<organism evidence="4 5">
    <name type="scientific">Kribbella sancticallisti</name>
    <dbReference type="NCBI Taxonomy" id="460087"/>
    <lineage>
        <taxon>Bacteria</taxon>
        <taxon>Bacillati</taxon>
        <taxon>Actinomycetota</taxon>
        <taxon>Actinomycetes</taxon>
        <taxon>Propionibacteriales</taxon>
        <taxon>Kribbellaceae</taxon>
        <taxon>Kribbella</taxon>
    </lineage>
</organism>
<dbReference type="Gene3D" id="3.50.30.10">
    <property type="entry name" value="Phosphohistidine domain"/>
    <property type="match status" value="1"/>
</dbReference>
<evidence type="ECO:0000256" key="1">
    <source>
        <dbReference type="SAM" id="MobiDB-lite"/>
    </source>
</evidence>
<dbReference type="InterPro" id="IPR051549">
    <property type="entry name" value="PEP_Utilizing_Enz"/>
</dbReference>
<feature type="region of interest" description="Disordered" evidence="1">
    <location>
        <begin position="361"/>
        <end position="408"/>
    </location>
</feature>
<proteinExistence type="predicted"/>
<dbReference type="InterPro" id="IPR013815">
    <property type="entry name" value="ATP_grasp_subdomain_1"/>
</dbReference>